<protein>
    <submittedName>
        <fullName evidence="1">Uncharacterized protein</fullName>
    </submittedName>
</protein>
<dbReference type="AlphaFoldDB" id="A0A7J9MRV6"/>
<sequence>MKKVTNVRTSRHKRNTLRPSSHVAILEPYAVTSDNPQNREVGRPFYEMRSSVKVRGVHVLVTERSICQFYDAPYYYPDYLYNTDLKEFKNVDTEEILRFFMERKEIWTYQKGTAILETFNQALITPKVKKQKAERRRRGLQEDDE</sequence>
<accession>A0A7J9MRV6</accession>
<dbReference type="EMBL" id="JABFAF010000013">
    <property type="protein sequence ID" value="MBA0873664.1"/>
    <property type="molecule type" value="Genomic_DNA"/>
</dbReference>
<reference evidence="1 2" key="1">
    <citation type="journal article" date="2019" name="Genome Biol. Evol.">
        <title>Insights into the evolution of the New World diploid cottons (Gossypium, subgenus Houzingenia) based on genome sequencing.</title>
        <authorList>
            <person name="Grover C.E."/>
            <person name="Arick M.A. 2nd"/>
            <person name="Thrash A."/>
            <person name="Conover J.L."/>
            <person name="Sanders W.S."/>
            <person name="Peterson D.G."/>
            <person name="Frelichowski J.E."/>
            <person name="Scheffler J.A."/>
            <person name="Scheffler B.E."/>
            <person name="Wendel J.F."/>
        </authorList>
    </citation>
    <scope>NUCLEOTIDE SEQUENCE [LARGE SCALE GENOMIC DNA]</scope>
    <source>
        <strain evidence="1">1</strain>
        <tissue evidence="1">Leaf</tissue>
    </source>
</reference>
<dbReference type="Proteomes" id="UP000593576">
    <property type="component" value="Unassembled WGS sequence"/>
</dbReference>
<evidence type="ECO:0000313" key="2">
    <source>
        <dbReference type="Proteomes" id="UP000593576"/>
    </source>
</evidence>
<comment type="caution">
    <text evidence="1">The sequence shown here is derived from an EMBL/GenBank/DDBJ whole genome shotgun (WGS) entry which is preliminary data.</text>
</comment>
<evidence type="ECO:0000313" key="1">
    <source>
        <dbReference type="EMBL" id="MBA0873664.1"/>
    </source>
</evidence>
<name>A0A7J9MRV6_GOSSC</name>
<proteinExistence type="predicted"/>
<keyword evidence="2" id="KW-1185">Reference proteome</keyword>
<organism evidence="1 2">
    <name type="scientific">Gossypium schwendimanii</name>
    <name type="common">Cotton</name>
    <dbReference type="NCBI Taxonomy" id="34291"/>
    <lineage>
        <taxon>Eukaryota</taxon>
        <taxon>Viridiplantae</taxon>
        <taxon>Streptophyta</taxon>
        <taxon>Embryophyta</taxon>
        <taxon>Tracheophyta</taxon>
        <taxon>Spermatophyta</taxon>
        <taxon>Magnoliopsida</taxon>
        <taxon>eudicotyledons</taxon>
        <taxon>Gunneridae</taxon>
        <taxon>Pentapetalae</taxon>
        <taxon>rosids</taxon>
        <taxon>malvids</taxon>
        <taxon>Malvales</taxon>
        <taxon>Malvaceae</taxon>
        <taxon>Malvoideae</taxon>
        <taxon>Gossypium</taxon>
    </lineage>
</organism>
<gene>
    <name evidence="1" type="ORF">Goshw_005484</name>
</gene>